<dbReference type="STRING" id="27835.A0A0N4YUN0"/>
<dbReference type="InterPro" id="IPR027417">
    <property type="entry name" value="P-loop_NTPase"/>
</dbReference>
<dbReference type="Proteomes" id="UP000271162">
    <property type="component" value="Unassembled WGS sequence"/>
</dbReference>
<reference evidence="6 7" key="2">
    <citation type="submission" date="2018-11" db="EMBL/GenBank/DDBJ databases">
        <authorList>
            <consortium name="Pathogen Informatics"/>
        </authorList>
    </citation>
    <scope>NUCLEOTIDE SEQUENCE [LARGE SCALE GENOMIC DNA]</scope>
</reference>
<evidence type="ECO:0000313" key="8">
    <source>
        <dbReference type="WBParaSite" id="NBR_0002095201-mRNA-1"/>
    </source>
</evidence>
<keyword evidence="4 5" id="KW-0472">Membrane</keyword>
<dbReference type="PANTHER" id="PTHR24221">
    <property type="entry name" value="ATP-BINDING CASSETTE SUB-FAMILY B"/>
    <property type="match status" value="1"/>
</dbReference>
<accession>A0A0N4YUN0</accession>
<dbReference type="Gene3D" id="3.40.50.300">
    <property type="entry name" value="P-loop containing nucleotide triphosphate hydrolases"/>
    <property type="match status" value="1"/>
</dbReference>
<keyword evidence="2 5" id="KW-0812">Transmembrane</keyword>
<dbReference type="GO" id="GO:0042626">
    <property type="term" value="F:ATPase-coupled transmembrane transporter activity"/>
    <property type="evidence" value="ECO:0007669"/>
    <property type="project" value="TreeGrafter"/>
</dbReference>
<evidence type="ECO:0000256" key="2">
    <source>
        <dbReference type="ARBA" id="ARBA00022692"/>
    </source>
</evidence>
<keyword evidence="3 5" id="KW-1133">Transmembrane helix</keyword>
<evidence type="ECO:0000256" key="3">
    <source>
        <dbReference type="ARBA" id="ARBA00022989"/>
    </source>
</evidence>
<dbReference type="AlphaFoldDB" id="A0A0N4YUN0"/>
<protein>
    <submittedName>
        <fullName evidence="8">Smdr2 (inferred by orthology to a S. mansoni protein)</fullName>
    </submittedName>
</protein>
<feature type="transmembrane region" description="Helical" evidence="5">
    <location>
        <begin position="43"/>
        <end position="66"/>
    </location>
</feature>
<dbReference type="InterPro" id="IPR036640">
    <property type="entry name" value="ABC1_TM_sf"/>
</dbReference>
<sequence>MALLTAAIFPLSAVGQTLQLKYIRGRAAADAKEMENSGQGLCYGFSCGLQYFLMAASFRFGGWLVVIGSLTPINVLRVLFACSFAAGGLGYAAAYFPEYVKATFAAGLIFNMLKEEPLIDGVTTNGKKPSITGAVVLKNVHFKYPQRSDVPVLCGLNMESAEYRHIAPLRILEVNVFEHNSPGNARLLAVGRHTIDRRLFFQHVKNKPGGECCLHVFRKISSSVTQPTGGE</sequence>
<evidence type="ECO:0000256" key="1">
    <source>
        <dbReference type="ARBA" id="ARBA00004141"/>
    </source>
</evidence>
<proteinExistence type="predicted"/>
<dbReference type="EMBL" id="UYSL01025724">
    <property type="protein sequence ID" value="VDL84691.1"/>
    <property type="molecule type" value="Genomic_DNA"/>
</dbReference>
<keyword evidence="7" id="KW-1185">Reference proteome</keyword>
<evidence type="ECO:0000313" key="7">
    <source>
        <dbReference type="Proteomes" id="UP000271162"/>
    </source>
</evidence>
<dbReference type="GO" id="GO:0005524">
    <property type="term" value="F:ATP binding"/>
    <property type="evidence" value="ECO:0007669"/>
    <property type="project" value="InterPro"/>
</dbReference>
<dbReference type="InterPro" id="IPR039421">
    <property type="entry name" value="Type_1_exporter"/>
</dbReference>
<dbReference type="PANTHER" id="PTHR24221:SF634">
    <property type="entry name" value="MULTIDRUG RESISTANCE PROTEIN PGP-1"/>
    <property type="match status" value="1"/>
</dbReference>
<evidence type="ECO:0000256" key="4">
    <source>
        <dbReference type="ARBA" id="ARBA00023136"/>
    </source>
</evidence>
<gene>
    <name evidence="6" type="ORF">NBR_LOCUS20953</name>
</gene>
<dbReference type="WBParaSite" id="NBR_0002095201-mRNA-1">
    <property type="protein sequence ID" value="NBR_0002095201-mRNA-1"/>
    <property type="gene ID" value="NBR_0002095201"/>
</dbReference>
<comment type="subcellular location">
    <subcellularLocation>
        <location evidence="1">Membrane</location>
        <topology evidence="1">Multi-pass membrane protein</topology>
    </subcellularLocation>
</comment>
<evidence type="ECO:0000256" key="5">
    <source>
        <dbReference type="SAM" id="Phobius"/>
    </source>
</evidence>
<dbReference type="Gene3D" id="1.20.1560.10">
    <property type="entry name" value="ABC transporter type 1, transmembrane domain"/>
    <property type="match status" value="2"/>
</dbReference>
<evidence type="ECO:0000313" key="6">
    <source>
        <dbReference type="EMBL" id="VDL84691.1"/>
    </source>
</evidence>
<reference evidence="8" key="1">
    <citation type="submission" date="2017-02" db="UniProtKB">
        <authorList>
            <consortium name="WormBaseParasite"/>
        </authorList>
    </citation>
    <scope>IDENTIFICATION</scope>
</reference>
<feature type="transmembrane region" description="Helical" evidence="5">
    <location>
        <begin position="78"/>
        <end position="96"/>
    </location>
</feature>
<dbReference type="GO" id="GO:0016020">
    <property type="term" value="C:membrane"/>
    <property type="evidence" value="ECO:0007669"/>
    <property type="project" value="UniProtKB-SubCell"/>
</dbReference>
<dbReference type="SUPFAM" id="SSF90123">
    <property type="entry name" value="ABC transporter transmembrane region"/>
    <property type="match status" value="1"/>
</dbReference>
<organism evidence="8">
    <name type="scientific">Nippostrongylus brasiliensis</name>
    <name type="common">Rat hookworm</name>
    <dbReference type="NCBI Taxonomy" id="27835"/>
    <lineage>
        <taxon>Eukaryota</taxon>
        <taxon>Metazoa</taxon>
        <taxon>Ecdysozoa</taxon>
        <taxon>Nematoda</taxon>
        <taxon>Chromadorea</taxon>
        <taxon>Rhabditida</taxon>
        <taxon>Rhabditina</taxon>
        <taxon>Rhabditomorpha</taxon>
        <taxon>Strongyloidea</taxon>
        <taxon>Heligmosomidae</taxon>
        <taxon>Nippostrongylus</taxon>
    </lineage>
</organism>
<name>A0A0N4YUN0_NIPBR</name>